<reference evidence="2 3" key="1">
    <citation type="submission" date="2020-08" db="EMBL/GenBank/DDBJ databases">
        <title>Sequencing the genomes of 1000 actinobacteria strains.</title>
        <authorList>
            <person name="Klenk H.-P."/>
        </authorList>
    </citation>
    <scope>NUCLEOTIDE SEQUENCE [LARGE SCALE GENOMIC DNA]</scope>
    <source>
        <strain evidence="2 3">DSM 45507</strain>
    </source>
</reference>
<comment type="caution">
    <text evidence="2">The sequence shown here is derived from an EMBL/GenBank/DDBJ whole genome shotgun (WGS) entry which is preliminary data.</text>
</comment>
<accession>A0A7W9G7T4</accession>
<dbReference type="AlphaFoldDB" id="A0A7W9G7T4"/>
<feature type="region of interest" description="Disordered" evidence="1">
    <location>
        <begin position="1"/>
        <end position="31"/>
    </location>
</feature>
<name>A0A7W9G7T4_9ACTN</name>
<gene>
    <name evidence="2" type="ORF">HD596_005544</name>
</gene>
<dbReference type="Proteomes" id="UP000579153">
    <property type="component" value="Unassembled WGS sequence"/>
</dbReference>
<sequence length="55" mass="5865">MRSAAAQSRSHDSPHARQQAHAQPFSAARSGAGQWVTIEVHRPVPAYPLGPPVVP</sequence>
<protein>
    <submittedName>
        <fullName evidence="2">Uncharacterized protein</fullName>
    </submittedName>
</protein>
<keyword evidence="3" id="KW-1185">Reference proteome</keyword>
<evidence type="ECO:0000313" key="2">
    <source>
        <dbReference type="EMBL" id="MBB5778788.1"/>
    </source>
</evidence>
<evidence type="ECO:0000313" key="3">
    <source>
        <dbReference type="Proteomes" id="UP000579153"/>
    </source>
</evidence>
<organism evidence="2 3">
    <name type="scientific">Nonomuraea jabiensis</name>
    <dbReference type="NCBI Taxonomy" id="882448"/>
    <lineage>
        <taxon>Bacteria</taxon>
        <taxon>Bacillati</taxon>
        <taxon>Actinomycetota</taxon>
        <taxon>Actinomycetes</taxon>
        <taxon>Streptosporangiales</taxon>
        <taxon>Streptosporangiaceae</taxon>
        <taxon>Nonomuraea</taxon>
    </lineage>
</organism>
<dbReference type="EMBL" id="JACHMB010000001">
    <property type="protein sequence ID" value="MBB5778788.1"/>
    <property type="molecule type" value="Genomic_DNA"/>
</dbReference>
<dbReference type="RefSeq" id="WP_185072185.1">
    <property type="nucleotide sequence ID" value="NZ_JACHMB010000001.1"/>
</dbReference>
<proteinExistence type="predicted"/>
<evidence type="ECO:0000256" key="1">
    <source>
        <dbReference type="SAM" id="MobiDB-lite"/>
    </source>
</evidence>